<gene>
    <name evidence="1" type="ORF">J2Z20_000936</name>
</gene>
<comment type="caution">
    <text evidence="1">The sequence shown here is derived from an EMBL/GenBank/DDBJ whole genome shotgun (WGS) entry which is preliminary data.</text>
</comment>
<reference evidence="1 2" key="1">
    <citation type="submission" date="2021-03" db="EMBL/GenBank/DDBJ databases">
        <title>Genomic Encyclopedia of Type Strains, Phase IV (KMG-IV): sequencing the most valuable type-strain genomes for metagenomic binning, comparative biology and taxonomic classification.</title>
        <authorList>
            <person name="Goeker M."/>
        </authorList>
    </citation>
    <scope>NUCLEOTIDE SEQUENCE [LARGE SCALE GENOMIC DNA]</scope>
    <source>
        <strain evidence="1 2">DSM 23491</strain>
    </source>
</reference>
<proteinExistence type="predicted"/>
<dbReference type="Proteomes" id="UP001519273">
    <property type="component" value="Unassembled WGS sequence"/>
</dbReference>
<organism evidence="1 2">
    <name type="scientific">Paenibacillus sediminis</name>
    <dbReference type="NCBI Taxonomy" id="664909"/>
    <lineage>
        <taxon>Bacteria</taxon>
        <taxon>Bacillati</taxon>
        <taxon>Bacillota</taxon>
        <taxon>Bacilli</taxon>
        <taxon>Bacillales</taxon>
        <taxon>Paenibacillaceae</taxon>
        <taxon>Paenibacillus</taxon>
    </lineage>
</organism>
<evidence type="ECO:0000313" key="2">
    <source>
        <dbReference type="Proteomes" id="UP001519273"/>
    </source>
</evidence>
<keyword evidence="2" id="KW-1185">Reference proteome</keyword>
<evidence type="ECO:0000313" key="1">
    <source>
        <dbReference type="EMBL" id="MBP1936075.1"/>
    </source>
</evidence>
<accession>A0ABS4H0M0</accession>
<protein>
    <submittedName>
        <fullName evidence="1">Uncharacterized protein</fullName>
    </submittedName>
</protein>
<name>A0ABS4H0M0_9BACL</name>
<dbReference type="InterPro" id="IPR036631">
    <property type="entry name" value="MGMT_N_sf"/>
</dbReference>
<dbReference type="EMBL" id="JAGGKP010000001">
    <property type="protein sequence ID" value="MBP1936075.1"/>
    <property type="molecule type" value="Genomic_DNA"/>
</dbReference>
<dbReference type="SUPFAM" id="SSF53155">
    <property type="entry name" value="Methylated DNA-protein cysteine methyltransferase domain"/>
    <property type="match status" value="1"/>
</dbReference>
<sequence>MKNEMNSPIFWTLLTCKEWNLHIAATTEGLCYVGSNHQSFEEMASWANVRFSNSIQKPSSVRAVGAGHCHVERRYTASV</sequence>